<reference evidence="2 3" key="1">
    <citation type="submission" date="2015-09" db="EMBL/GenBank/DDBJ databases">
        <authorList>
            <consortium name="Pathogen Informatics"/>
        </authorList>
    </citation>
    <scope>NUCLEOTIDE SEQUENCE [LARGE SCALE GENOMIC DNA]</scope>
    <source>
        <strain evidence="2 3">2789STDY5834835</strain>
    </source>
</reference>
<evidence type="ECO:0000259" key="1">
    <source>
        <dbReference type="Pfam" id="PF18475"/>
    </source>
</evidence>
<dbReference type="RefSeq" id="WP_055297766.1">
    <property type="nucleotide sequence ID" value="NZ_BLYK01000008.1"/>
</dbReference>
<name>A0A173XAI0_9FIRM</name>
<dbReference type="AlphaFoldDB" id="A0A173XAI0"/>
<protein>
    <recommendedName>
        <fullName evidence="1">PIN-like domain-containing protein</fullName>
    </recommendedName>
</protein>
<organism evidence="2 3">
    <name type="scientific">Anaerobutyricum hallii</name>
    <dbReference type="NCBI Taxonomy" id="39488"/>
    <lineage>
        <taxon>Bacteria</taxon>
        <taxon>Bacillati</taxon>
        <taxon>Bacillota</taxon>
        <taxon>Clostridia</taxon>
        <taxon>Lachnospirales</taxon>
        <taxon>Lachnospiraceae</taxon>
        <taxon>Anaerobutyricum</taxon>
    </lineage>
</organism>
<dbReference type="EMBL" id="CYZL01000001">
    <property type="protein sequence ID" value="CUN48812.1"/>
    <property type="molecule type" value="Genomic_DNA"/>
</dbReference>
<feature type="domain" description="PIN-like" evidence="1">
    <location>
        <begin position="5"/>
        <end position="108"/>
    </location>
</feature>
<gene>
    <name evidence="2" type="ORF">ERS852450_00075</name>
</gene>
<evidence type="ECO:0000313" key="3">
    <source>
        <dbReference type="Proteomes" id="UP000095679"/>
    </source>
</evidence>
<accession>A0A173XAI0</accession>
<dbReference type="InterPro" id="IPR041494">
    <property type="entry name" value="PIN7"/>
</dbReference>
<sequence length="195" mass="22104">MINYMVDSENVGTKWIPYLKENIKKTDRVFLFYTDKSPTIPCGKLNDLTLFIHQIQSIHCYNKTANALDFQLCSYLGYLIRGGSKSSYCILTNDKGFDAAVSFWAEKGIKIYRHSLAAEIGYPDKTRMGSMPNLGAILSLKANNPDLKTIEKIIKESDSVAVVLNKITTVLGTRTGKNYCKKLEKHLKKYYLVNK</sequence>
<dbReference type="Proteomes" id="UP000095679">
    <property type="component" value="Unassembled WGS sequence"/>
</dbReference>
<dbReference type="Pfam" id="PF18475">
    <property type="entry name" value="PIN7"/>
    <property type="match status" value="1"/>
</dbReference>
<proteinExistence type="predicted"/>
<evidence type="ECO:0000313" key="2">
    <source>
        <dbReference type="EMBL" id="CUN48812.1"/>
    </source>
</evidence>